<dbReference type="GO" id="GO:0045454">
    <property type="term" value="P:cell redox homeostasis"/>
    <property type="evidence" value="ECO:0007669"/>
    <property type="project" value="TreeGrafter"/>
</dbReference>
<reference evidence="12" key="1">
    <citation type="submission" date="2016-10" db="EMBL/GenBank/DDBJ databases">
        <title>Sequence of Gallionella enrichment culture.</title>
        <authorList>
            <person name="Poehlein A."/>
            <person name="Muehling M."/>
            <person name="Daniel R."/>
        </authorList>
    </citation>
    <scope>NUCLEOTIDE SEQUENCE</scope>
</reference>
<keyword evidence="3" id="KW-0004">4Fe-4S</keyword>
<comment type="similarity">
    <text evidence="2">Belongs to the WhiB family.</text>
</comment>
<dbReference type="HAMAP" id="MF_01479">
    <property type="entry name" value="WhiB"/>
    <property type="match status" value="1"/>
</dbReference>
<dbReference type="InterPro" id="IPR003482">
    <property type="entry name" value="Whib"/>
</dbReference>
<name>A0A1J5PQR1_9ZZZZ</name>
<dbReference type="EMBL" id="MLJW01002989">
    <property type="protein sequence ID" value="OIQ73136.1"/>
    <property type="molecule type" value="Genomic_DNA"/>
</dbReference>
<feature type="domain" description="4Fe-4S Wbl-type" evidence="11">
    <location>
        <begin position="22"/>
        <end position="79"/>
    </location>
</feature>
<dbReference type="AlphaFoldDB" id="A0A1J5PQR1"/>
<protein>
    <submittedName>
        <fullName evidence="12">Transcriptional regulator WhiB</fullName>
    </submittedName>
</protein>
<keyword evidence="7" id="KW-0805">Transcription regulation</keyword>
<evidence type="ECO:0000256" key="1">
    <source>
        <dbReference type="ARBA" id="ARBA00001966"/>
    </source>
</evidence>
<keyword evidence="10" id="KW-0804">Transcription</keyword>
<dbReference type="PROSITE" id="PS51674">
    <property type="entry name" value="4FE4S_WBL"/>
    <property type="match status" value="1"/>
</dbReference>
<evidence type="ECO:0000256" key="7">
    <source>
        <dbReference type="ARBA" id="ARBA00023015"/>
    </source>
</evidence>
<evidence type="ECO:0000256" key="6">
    <source>
        <dbReference type="ARBA" id="ARBA00023014"/>
    </source>
</evidence>
<dbReference type="GO" id="GO:0045892">
    <property type="term" value="P:negative regulation of DNA-templated transcription"/>
    <property type="evidence" value="ECO:0007669"/>
    <property type="project" value="TreeGrafter"/>
</dbReference>
<evidence type="ECO:0000256" key="3">
    <source>
        <dbReference type="ARBA" id="ARBA00022485"/>
    </source>
</evidence>
<dbReference type="GO" id="GO:0003677">
    <property type="term" value="F:DNA binding"/>
    <property type="evidence" value="ECO:0007669"/>
    <property type="project" value="UniProtKB-KW"/>
</dbReference>
<evidence type="ECO:0000256" key="8">
    <source>
        <dbReference type="ARBA" id="ARBA00023125"/>
    </source>
</evidence>
<sequence>MSEKFALIAENTEELSWQERALCAQTDPEAFFPEKGGSTREAKRVCLSCDVRGECLDYALGKDERFGIWGGLSERERRRLKRRAI</sequence>
<comment type="cofactor">
    <cofactor evidence="1">
        <name>[4Fe-4S] cluster</name>
        <dbReference type="ChEBI" id="CHEBI:49883"/>
    </cofactor>
</comment>
<gene>
    <name evidence="12" type="primary">whiB_2</name>
    <name evidence="12" type="ORF">GALL_452290</name>
</gene>
<dbReference type="GO" id="GO:0047134">
    <property type="term" value="F:protein-disulfide reductase [NAD(P)H] activity"/>
    <property type="evidence" value="ECO:0007669"/>
    <property type="project" value="TreeGrafter"/>
</dbReference>
<evidence type="ECO:0000256" key="2">
    <source>
        <dbReference type="ARBA" id="ARBA00006597"/>
    </source>
</evidence>
<organism evidence="12">
    <name type="scientific">mine drainage metagenome</name>
    <dbReference type="NCBI Taxonomy" id="410659"/>
    <lineage>
        <taxon>unclassified sequences</taxon>
        <taxon>metagenomes</taxon>
        <taxon>ecological metagenomes</taxon>
    </lineage>
</organism>
<dbReference type="PANTHER" id="PTHR38839:SF4">
    <property type="entry name" value="TRANSCRIPTIONAL REGULATOR WHIB"/>
    <property type="match status" value="1"/>
</dbReference>
<evidence type="ECO:0000259" key="11">
    <source>
        <dbReference type="PROSITE" id="PS51674"/>
    </source>
</evidence>
<evidence type="ECO:0000313" key="12">
    <source>
        <dbReference type="EMBL" id="OIQ73136.1"/>
    </source>
</evidence>
<keyword evidence="6" id="KW-0411">Iron-sulfur</keyword>
<dbReference type="InterPro" id="IPR034768">
    <property type="entry name" value="4FE4S_WBL"/>
</dbReference>
<evidence type="ECO:0000256" key="5">
    <source>
        <dbReference type="ARBA" id="ARBA00023004"/>
    </source>
</evidence>
<evidence type="ECO:0000256" key="9">
    <source>
        <dbReference type="ARBA" id="ARBA00023157"/>
    </source>
</evidence>
<keyword evidence="9" id="KW-1015">Disulfide bond</keyword>
<keyword evidence="5" id="KW-0408">Iron</keyword>
<accession>A0A1J5PQR1</accession>
<comment type="caution">
    <text evidence="12">The sequence shown here is derived from an EMBL/GenBank/DDBJ whole genome shotgun (WGS) entry which is preliminary data.</text>
</comment>
<keyword evidence="8" id="KW-0238">DNA-binding</keyword>
<evidence type="ECO:0000256" key="4">
    <source>
        <dbReference type="ARBA" id="ARBA00022723"/>
    </source>
</evidence>
<proteinExistence type="inferred from homology"/>
<evidence type="ECO:0000256" key="10">
    <source>
        <dbReference type="ARBA" id="ARBA00023163"/>
    </source>
</evidence>
<dbReference type="PANTHER" id="PTHR38839">
    <property type="entry name" value="TRANSCRIPTIONAL REGULATOR WHID-RELATED"/>
    <property type="match status" value="1"/>
</dbReference>
<dbReference type="GO" id="GO:0046872">
    <property type="term" value="F:metal ion binding"/>
    <property type="evidence" value="ECO:0007669"/>
    <property type="project" value="UniProtKB-KW"/>
</dbReference>
<keyword evidence="4" id="KW-0479">Metal-binding</keyword>
<dbReference type="GO" id="GO:0051539">
    <property type="term" value="F:4 iron, 4 sulfur cluster binding"/>
    <property type="evidence" value="ECO:0007669"/>
    <property type="project" value="UniProtKB-KW"/>
</dbReference>
<dbReference type="Pfam" id="PF02467">
    <property type="entry name" value="Whib"/>
    <property type="match status" value="1"/>
</dbReference>